<dbReference type="AlphaFoldDB" id="A0AAE0YVA0"/>
<gene>
    <name evidence="1" type="ORF">RRG08_056129</name>
</gene>
<organism evidence="1 2">
    <name type="scientific">Elysia crispata</name>
    <name type="common">lettuce slug</name>
    <dbReference type="NCBI Taxonomy" id="231223"/>
    <lineage>
        <taxon>Eukaryota</taxon>
        <taxon>Metazoa</taxon>
        <taxon>Spiralia</taxon>
        <taxon>Lophotrochozoa</taxon>
        <taxon>Mollusca</taxon>
        <taxon>Gastropoda</taxon>
        <taxon>Heterobranchia</taxon>
        <taxon>Euthyneura</taxon>
        <taxon>Panpulmonata</taxon>
        <taxon>Sacoglossa</taxon>
        <taxon>Placobranchoidea</taxon>
        <taxon>Plakobranchidae</taxon>
        <taxon>Elysia</taxon>
    </lineage>
</organism>
<dbReference type="Proteomes" id="UP001283361">
    <property type="component" value="Unassembled WGS sequence"/>
</dbReference>
<name>A0AAE0YVA0_9GAST</name>
<protein>
    <submittedName>
        <fullName evidence="1">Uncharacterized protein</fullName>
    </submittedName>
</protein>
<keyword evidence="2" id="KW-1185">Reference proteome</keyword>
<accession>A0AAE0YVA0</accession>
<proteinExistence type="predicted"/>
<evidence type="ECO:0000313" key="1">
    <source>
        <dbReference type="EMBL" id="KAK3757743.1"/>
    </source>
</evidence>
<sequence>MLYQSEPKCVNMTRNHEQLRPAAAECNVVSIGAHAMLYQSEPKCVNMTRNHEQLRPAAAECNVVSIGALVCQPDQEP</sequence>
<reference evidence="1" key="1">
    <citation type="journal article" date="2023" name="G3 (Bethesda)">
        <title>A reference genome for the long-term kleptoplast-retaining sea slug Elysia crispata morphotype clarki.</title>
        <authorList>
            <person name="Eastman K.E."/>
            <person name="Pendleton A.L."/>
            <person name="Shaikh M.A."/>
            <person name="Suttiyut T."/>
            <person name="Ogas R."/>
            <person name="Tomko P."/>
            <person name="Gavelis G."/>
            <person name="Widhalm J.R."/>
            <person name="Wisecaver J.H."/>
        </authorList>
    </citation>
    <scope>NUCLEOTIDE SEQUENCE</scope>
    <source>
        <strain evidence="1">ECLA1</strain>
    </source>
</reference>
<evidence type="ECO:0000313" key="2">
    <source>
        <dbReference type="Proteomes" id="UP001283361"/>
    </source>
</evidence>
<comment type="caution">
    <text evidence="1">The sequence shown here is derived from an EMBL/GenBank/DDBJ whole genome shotgun (WGS) entry which is preliminary data.</text>
</comment>
<dbReference type="EMBL" id="JAWDGP010005334">
    <property type="protein sequence ID" value="KAK3757743.1"/>
    <property type="molecule type" value="Genomic_DNA"/>
</dbReference>